<dbReference type="InterPro" id="IPR036179">
    <property type="entry name" value="Ig-like_dom_sf"/>
</dbReference>
<evidence type="ECO:0000259" key="4">
    <source>
        <dbReference type="PROSITE" id="PS50835"/>
    </source>
</evidence>
<dbReference type="PANTHER" id="PTHR12231:SF253">
    <property type="entry name" value="DPR-INTERACTING PROTEIN ETA, ISOFORM B-RELATED"/>
    <property type="match status" value="1"/>
</dbReference>
<dbReference type="PROSITE" id="PS50835">
    <property type="entry name" value="IG_LIKE"/>
    <property type="match status" value="1"/>
</dbReference>
<dbReference type="EMBL" id="HACG01053498">
    <property type="protein sequence ID" value="CEL00369.1"/>
    <property type="molecule type" value="Transcribed_RNA"/>
</dbReference>
<accession>A0A0B7C4I0</accession>
<feature type="non-terminal residue" evidence="5">
    <location>
        <position position="114"/>
    </location>
</feature>
<organism evidence="5">
    <name type="scientific">Arion vulgaris</name>
    <dbReference type="NCBI Taxonomy" id="1028688"/>
    <lineage>
        <taxon>Eukaryota</taxon>
        <taxon>Metazoa</taxon>
        <taxon>Spiralia</taxon>
        <taxon>Lophotrochozoa</taxon>
        <taxon>Mollusca</taxon>
        <taxon>Gastropoda</taxon>
        <taxon>Heterobranchia</taxon>
        <taxon>Euthyneura</taxon>
        <taxon>Panpulmonata</taxon>
        <taxon>Eupulmonata</taxon>
        <taxon>Stylommatophora</taxon>
        <taxon>Helicina</taxon>
        <taxon>Arionoidea</taxon>
        <taxon>Arionidae</taxon>
        <taxon>Arion</taxon>
    </lineage>
</organism>
<keyword evidence="3" id="KW-0393">Immunoglobulin domain</keyword>
<feature type="domain" description="Ig-like" evidence="4">
    <location>
        <begin position="1"/>
        <end position="63"/>
    </location>
</feature>
<dbReference type="InterPro" id="IPR051170">
    <property type="entry name" value="Neural/epithelial_adhesion"/>
</dbReference>
<protein>
    <recommendedName>
        <fullName evidence="4">Ig-like domain-containing protein</fullName>
    </recommendedName>
</protein>
<proteinExistence type="predicted"/>
<feature type="non-terminal residue" evidence="5">
    <location>
        <position position="1"/>
    </location>
</feature>
<evidence type="ECO:0000256" key="1">
    <source>
        <dbReference type="ARBA" id="ARBA00022737"/>
    </source>
</evidence>
<dbReference type="Pfam" id="PF07679">
    <property type="entry name" value="I-set"/>
    <property type="match status" value="1"/>
</dbReference>
<dbReference type="InterPro" id="IPR013098">
    <property type="entry name" value="Ig_I-set"/>
</dbReference>
<name>A0A0B7C4I0_9EUPU</name>
<evidence type="ECO:0000256" key="2">
    <source>
        <dbReference type="ARBA" id="ARBA00023157"/>
    </source>
</evidence>
<dbReference type="GO" id="GO:0043005">
    <property type="term" value="C:neuron projection"/>
    <property type="evidence" value="ECO:0007669"/>
    <property type="project" value="TreeGrafter"/>
</dbReference>
<gene>
    <name evidence="5" type="primary">ORF223534</name>
</gene>
<dbReference type="PANTHER" id="PTHR12231">
    <property type="entry name" value="CTX-RELATED TYPE I TRANSMEMBRANE PROTEIN"/>
    <property type="match status" value="1"/>
</dbReference>
<dbReference type="AlphaFoldDB" id="A0A0B7C4I0"/>
<dbReference type="InterPro" id="IPR013783">
    <property type="entry name" value="Ig-like_fold"/>
</dbReference>
<evidence type="ECO:0000313" key="5">
    <source>
        <dbReference type="EMBL" id="CEL00369.1"/>
    </source>
</evidence>
<dbReference type="Gene3D" id="2.60.40.10">
    <property type="entry name" value="Immunoglobulins"/>
    <property type="match status" value="1"/>
</dbReference>
<reference evidence="5" key="1">
    <citation type="submission" date="2014-12" db="EMBL/GenBank/DDBJ databases">
        <title>Insight into the proteome of Arion vulgaris.</title>
        <authorList>
            <person name="Aradska J."/>
            <person name="Bulat T."/>
            <person name="Smidak R."/>
            <person name="Sarate P."/>
            <person name="Gangsoo J."/>
            <person name="Sialana F."/>
            <person name="Bilban M."/>
            <person name="Lubec G."/>
        </authorList>
    </citation>
    <scope>NUCLEOTIDE SEQUENCE</scope>
    <source>
        <tissue evidence="5">Skin</tissue>
    </source>
</reference>
<dbReference type="InterPro" id="IPR007110">
    <property type="entry name" value="Ig-like_dom"/>
</dbReference>
<sequence>DEMELENLRFRWLKNGEELTSSDKIIIEGGLLTIKDTNSKDTASYTCVAENDLDNDTATATLQVKAVPDPPYNVSVEDCIAKQASVKWIFEDKMRNFDTMIKFIVEYTTEYKPG</sequence>
<keyword evidence="1" id="KW-0677">Repeat</keyword>
<evidence type="ECO:0000256" key="3">
    <source>
        <dbReference type="ARBA" id="ARBA00023319"/>
    </source>
</evidence>
<keyword evidence="2" id="KW-1015">Disulfide bond</keyword>
<dbReference type="SUPFAM" id="SSF48726">
    <property type="entry name" value="Immunoglobulin"/>
    <property type="match status" value="1"/>
</dbReference>